<reference evidence="4 5" key="1">
    <citation type="submission" date="2019-06" db="EMBL/GenBank/DDBJ databases">
        <authorList>
            <person name="Broberg M."/>
        </authorList>
    </citation>
    <scope>NUCLEOTIDE SEQUENCE [LARGE SCALE GENOMIC DNA]</scope>
</reference>
<dbReference type="Pfam" id="PF00106">
    <property type="entry name" value="adh_short"/>
    <property type="match status" value="1"/>
</dbReference>
<keyword evidence="5" id="KW-1185">Reference proteome</keyword>
<dbReference type="SUPFAM" id="SSF51735">
    <property type="entry name" value="NAD(P)-binding Rossmann-fold domains"/>
    <property type="match status" value="1"/>
</dbReference>
<evidence type="ECO:0000313" key="4">
    <source>
        <dbReference type="EMBL" id="VUC25057.1"/>
    </source>
</evidence>
<evidence type="ECO:0000256" key="3">
    <source>
        <dbReference type="ARBA" id="ARBA00023002"/>
    </source>
</evidence>
<comment type="similarity">
    <text evidence="1">Belongs to the short-chain dehydrogenases/reductases (SDR) family.</text>
</comment>
<keyword evidence="2" id="KW-0521">NADP</keyword>
<accession>A0ABY6U580</accession>
<evidence type="ECO:0000256" key="1">
    <source>
        <dbReference type="ARBA" id="ARBA00006484"/>
    </source>
</evidence>
<dbReference type="InterPro" id="IPR036291">
    <property type="entry name" value="NAD(P)-bd_dom_sf"/>
</dbReference>
<dbReference type="PANTHER" id="PTHR44229">
    <property type="entry name" value="15-HYDROXYPROSTAGLANDIN DEHYDROGENASE [NAD(+)]"/>
    <property type="match status" value="1"/>
</dbReference>
<evidence type="ECO:0000313" key="5">
    <source>
        <dbReference type="Proteomes" id="UP000766486"/>
    </source>
</evidence>
<keyword evidence="3" id="KW-0560">Oxidoreductase</keyword>
<dbReference type="PROSITE" id="PS00061">
    <property type="entry name" value="ADH_SHORT"/>
    <property type="match status" value="1"/>
</dbReference>
<dbReference type="Gene3D" id="3.40.50.720">
    <property type="entry name" value="NAD(P)-binding Rossmann-like Domain"/>
    <property type="match status" value="1"/>
</dbReference>
<dbReference type="InterPro" id="IPR002347">
    <property type="entry name" value="SDR_fam"/>
</dbReference>
<name>A0ABY6U580_BIOOC</name>
<gene>
    <name evidence="4" type="ORF">CLO192961_LOCUS154792</name>
</gene>
<sequence length="257" mass="27555">MPRVALVTGGASGIGHAVAVKLSDASWAVSIIDNNENQCKEAAAKIGASFYRADIRDWASLSTAFDQTVQNHGRLDFVFANAGVTDPRMFYDSHSSTPPAEPDFSLLDINLKGSVNTAYLAQHYFRVTRRAVQEDVGDYDPTLVFMSSIAALAAVPEVPIYSAAKSGIVAFAHAIAPPFFQNDGIRVSSICPGRVMTLKRRLAAGASQGEIVPMEMVCEAVLTLLEHDGGFDRCLKILPEGISDVEASPAHNKDNKS</sequence>
<dbReference type="InterPro" id="IPR020904">
    <property type="entry name" value="Sc_DH/Rdtase_CS"/>
</dbReference>
<comment type="caution">
    <text evidence="4">The sequence shown here is derived from an EMBL/GenBank/DDBJ whole genome shotgun (WGS) entry which is preliminary data.</text>
</comment>
<dbReference type="PANTHER" id="PTHR44229:SF4">
    <property type="entry name" value="15-HYDROXYPROSTAGLANDIN DEHYDROGENASE [NAD(+)]"/>
    <property type="match status" value="1"/>
</dbReference>
<proteinExistence type="inferred from homology"/>
<evidence type="ECO:0000256" key="2">
    <source>
        <dbReference type="ARBA" id="ARBA00022857"/>
    </source>
</evidence>
<protein>
    <submittedName>
        <fullName evidence="4">Uncharacterized protein</fullName>
    </submittedName>
</protein>
<dbReference type="Proteomes" id="UP000766486">
    <property type="component" value="Unassembled WGS sequence"/>
</dbReference>
<dbReference type="PRINTS" id="PR00081">
    <property type="entry name" value="GDHRDH"/>
</dbReference>
<dbReference type="EMBL" id="CABFNS010000729">
    <property type="protein sequence ID" value="VUC25057.1"/>
    <property type="molecule type" value="Genomic_DNA"/>
</dbReference>
<organism evidence="4 5">
    <name type="scientific">Bionectria ochroleuca</name>
    <name type="common">Gliocladium roseum</name>
    <dbReference type="NCBI Taxonomy" id="29856"/>
    <lineage>
        <taxon>Eukaryota</taxon>
        <taxon>Fungi</taxon>
        <taxon>Dikarya</taxon>
        <taxon>Ascomycota</taxon>
        <taxon>Pezizomycotina</taxon>
        <taxon>Sordariomycetes</taxon>
        <taxon>Hypocreomycetidae</taxon>
        <taxon>Hypocreales</taxon>
        <taxon>Bionectriaceae</taxon>
        <taxon>Clonostachys</taxon>
    </lineage>
</organism>